<comment type="caution">
    <text evidence="1">The sequence shown here is derived from an EMBL/GenBank/DDBJ whole genome shotgun (WGS) entry which is preliminary data.</text>
</comment>
<gene>
    <name evidence="1" type="ORF">CSUI_009624</name>
</gene>
<dbReference type="GeneID" id="94432948"/>
<dbReference type="AlphaFoldDB" id="A0A2C6K2H1"/>
<dbReference type="EMBL" id="MIGC01005819">
    <property type="protein sequence ID" value="PHJ16560.1"/>
    <property type="molecule type" value="Genomic_DNA"/>
</dbReference>
<dbReference type="RefSeq" id="XP_067918287.1">
    <property type="nucleotide sequence ID" value="XM_068069737.1"/>
</dbReference>
<evidence type="ECO:0000313" key="1">
    <source>
        <dbReference type="EMBL" id="PHJ16560.1"/>
    </source>
</evidence>
<sequence length="41" mass="4420">LQRDLDVNLSCVVSISSFIPPFLAMASNMSCNFMKVVASAI</sequence>
<evidence type="ECO:0000313" key="2">
    <source>
        <dbReference type="Proteomes" id="UP000221165"/>
    </source>
</evidence>
<accession>A0A2C6K2H1</accession>
<feature type="non-terminal residue" evidence="1">
    <location>
        <position position="1"/>
    </location>
</feature>
<feature type="non-terminal residue" evidence="1">
    <location>
        <position position="41"/>
    </location>
</feature>
<keyword evidence="2" id="KW-1185">Reference proteome</keyword>
<protein>
    <submittedName>
        <fullName evidence="1">Uncharacterized protein</fullName>
    </submittedName>
</protein>
<dbReference type="Proteomes" id="UP000221165">
    <property type="component" value="Unassembled WGS sequence"/>
</dbReference>
<name>A0A2C6K2H1_9APIC</name>
<reference evidence="1 2" key="1">
    <citation type="journal article" date="2017" name="Int. J. Parasitol.">
        <title>The genome of the protozoan parasite Cystoisospora suis and a reverse vaccinology approach to identify vaccine candidates.</title>
        <authorList>
            <person name="Palmieri N."/>
            <person name="Shrestha A."/>
            <person name="Ruttkowski B."/>
            <person name="Beck T."/>
            <person name="Vogl C."/>
            <person name="Tomley F."/>
            <person name="Blake D.P."/>
            <person name="Joachim A."/>
        </authorList>
    </citation>
    <scope>NUCLEOTIDE SEQUENCE [LARGE SCALE GENOMIC DNA]</scope>
    <source>
        <strain evidence="1 2">Wien I</strain>
    </source>
</reference>
<dbReference type="VEuPathDB" id="ToxoDB:CSUI_009624"/>
<organism evidence="1 2">
    <name type="scientific">Cystoisospora suis</name>
    <dbReference type="NCBI Taxonomy" id="483139"/>
    <lineage>
        <taxon>Eukaryota</taxon>
        <taxon>Sar</taxon>
        <taxon>Alveolata</taxon>
        <taxon>Apicomplexa</taxon>
        <taxon>Conoidasida</taxon>
        <taxon>Coccidia</taxon>
        <taxon>Eucoccidiorida</taxon>
        <taxon>Eimeriorina</taxon>
        <taxon>Sarcocystidae</taxon>
        <taxon>Cystoisospora</taxon>
    </lineage>
</organism>
<proteinExistence type="predicted"/>